<sequence length="323" mass="36736">MDDSSSQKVKKVLAPMVRVGTLPMRLLALEYGADLVYSEEIIDRNFLDCYIHNNEKYSIKEWISNKTQLCFFSTCNQERDHLIVQLGTSNGNCAWKAAEKIIPFCRGIDVNMGCPLLYSTKGGMGSALLKTPEIASDIIKTLRRNLPNEYSVTAKIRLFPVLQDTIDFVHMLANSGVDAVAIHARQVHERAKDKANWSQLAQIASHVVNVPLLGNGDIFSLQDMQRMKDQTGISQWMIARMAQWNVSVFQGTLDCINNVILRYAKLAEETNTYYGLAKYCIQQMIKYQKWTRTEFASKVNYARCWKDLKDSLVLMPPALSLYE</sequence>
<dbReference type="Gene3D" id="3.20.20.70">
    <property type="entry name" value="Aldolase class I"/>
    <property type="match status" value="1"/>
</dbReference>
<proteinExistence type="inferred from homology"/>
<dbReference type="PANTHER" id="PTHR45936:SF1">
    <property type="entry name" value="TRNA-DIHYDROURIDINE(20) SYNTHASE [NAD(P)+]-LIKE"/>
    <property type="match status" value="1"/>
</dbReference>
<dbReference type="InterPro" id="IPR001269">
    <property type="entry name" value="DUS_fam"/>
</dbReference>
<feature type="binding site" evidence="8">
    <location>
        <begin position="239"/>
        <end position="240"/>
    </location>
    <ligand>
        <name>FMN</name>
        <dbReference type="ChEBI" id="CHEBI:58210"/>
    </ligand>
</feature>
<dbReference type="eggNOG" id="KOG2334">
    <property type="taxonomic scope" value="Eukaryota"/>
</dbReference>
<dbReference type="CDD" id="cd02801">
    <property type="entry name" value="DUS_like_FMN"/>
    <property type="match status" value="1"/>
</dbReference>
<dbReference type="InterPro" id="IPR018517">
    <property type="entry name" value="tRNA_hU_synthase_CS"/>
</dbReference>
<dbReference type="GO" id="GO:0005737">
    <property type="term" value="C:cytoplasm"/>
    <property type="evidence" value="ECO:0007669"/>
    <property type="project" value="TreeGrafter"/>
</dbReference>
<dbReference type="STRING" id="130081.M2X4R6"/>
<dbReference type="EMBL" id="KB454492">
    <property type="protein sequence ID" value="EME31440.1"/>
    <property type="molecule type" value="Genomic_DNA"/>
</dbReference>
<dbReference type="PANTHER" id="PTHR45936">
    <property type="entry name" value="TRNA-DIHYDROURIDINE(20) SYNTHASE [NAD(P)+]-LIKE"/>
    <property type="match status" value="1"/>
</dbReference>
<protein>
    <recommendedName>
        <fullName evidence="6">tRNA-dihydrouridine synthase</fullName>
        <ecNumber evidence="6">1.3.1.-</ecNumber>
    </recommendedName>
</protein>
<feature type="binding site" evidence="8">
    <location>
        <begin position="15"/>
        <end position="17"/>
    </location>
    <ligand>
        <name>FMN</name>
        <dbReference type="ChEBI" id="CHEBI:58210"/>
    </ligand>
</feature>
<keyword evidence="11" id="KW-1185">Reference proteome</keyword>
<keyword evidence="4 6" id="KW-0819">tRNA processing</keyword>
<evidence type="ECO:0000256" key="8">
    <source>
        <dbReference type="PIRSR" id="PIRSR006621-2"/>
    </source>
</evidence>
<dbReference type="SUPFAM" id="SSF51395">
    <property type="entry name" value="FMN-linked oxidoreductases"/>
    <property type="match status" value="1"/>
</dbReference>
<dbReference type="PROSITE" id="PS01136">
    <property type="entry name" value="UPF0034"/>
    <property type="match status" value="1"/>
</dbReference>
<evidence type="ECO:0000256" key="5">
    <source>
        <dbReference type="ARBA" id="ARBA00023002"/>
    </source>
</evidence>
<dbReference type="OMA" id="DESYTMT"/>
<gene>
    <name evidence="10" type="ORF">Gasu_14000</name>
</gene>
<dbReference type="Proteomes" id="UP000030680">
    <property type="component" value="Unassembled WGS sequence"/>
</dbReference>
<keyword evidence="2 6" id="KW-0285">Flavoprotein</keyword>
<dbReference type="Pfam" id="PF01207">
    <property type="entry name" value="Dus"/>
    <property type="match status" value="1"/>
</dbReference>
<reference evidence="11" key="1">
    <citation type="journal article" date="2013" name="Science">
        <title>Gene transfer from bacteria and archaea facilitated evolution of an extremophilic eukaryote.</title>
        <authorList>
            <person name="Schonknecht G."/>
            <person name="Chen W.H."/>
            <person name="Ternes C.M."/>
            <person name="Barbier G.G."/>
            <person name="Shrestha R.P."/>
            <person name="Stanke M."/>
            <person name="Brautigam A."/>
            <person name="Baker B.J."/>
            <person name="Banfield J.F."/>
            <person name="Garavito R.M."/>
            <person name="Carr K."/>
            <person name="Wilkerson C."/>
            <person name="Rensing S.A."/>
            <person name="Gagneul D."/>
            <person name="Dickenson N.E."/>
            <person name="Oesterhelt C."/>
            <person name="Lercher M.J."/>
            <person name="Weber A.P."/>
        </authorList>
    </citation>
    <scope>NUCLEOTIDE SEQUENCE [LARGE SCALE GENOMIC DNA]</scope>
    <source>
        <strain evidence="11">074W</strain>
    </source>
</reference>
<dbReference type="GeneID" id="17090084"/>
<dbReference type="InterPro" id="IPR013785">
    <property type="entry name" value="Aldolase_TIM"/>
</dbReference>
<dbReference type="AlphaFoldDB" id="M2X4R6"/>
<feature type="binding site" evidence="8">
    <location>
        <position position="183"/>
    </location>
    <ligand>
        <name>FMN</name>
        <dbReference type="ChEBI" id="CHEBI:58210"/>
    </ligand>
</feature>
<dbReference type="PIRSF" id="PIRSF006621">
    <property type="entry name" value="Dus"/>
    <property type="match status" value="1"/>
</dbReference>
<dbReference type="OrthoDB" id="5366at2759"/>
<feature type="domain" description="DUS-like FMN-binding" evidence="9">
    <location>
        <begin position="13"/>
        <end position="287"/>
    </location>
</feature>
<dbReference type="Gramene" id="EME31440">
    <property type="protein sequence ID" value="EME31440"/>
    <property type="gene ID" value="Gasu_14000"/>
</dbReference>
<comment type="similarity">
    <text evidence="6">Belongs to the dus family.</text>
</comment>
<keyword evidence="5 6" id="KW-0560">Oxidoreductase</keyword>
<evidence type="ECO:0000256" key="3">
    <source>
        <dbReference type="ARBA" id="ARBA00022643"/>
    </source>
</evidence>
<evidence type="ECO:0000313" key="10">
    <source>
        <dbReference type="EMBL" id="EME31440.1"/>
    </source>
</evidence>
<comment type="function">
    <text evidence="6">Catalyzes the synthesis of dihydrouridine, a modified base found in the D-loop of most tRNAs.</text>
</comment>
<accession>M2X4R6</accession>
<evidence type="ECO:0000256" key="4">
    <source>
        <dbReference type="ARBA" id="ARBA00022694"/>
    </source>
</evidence>
<evidence type="ECO:0000313" key="11">
    <source>
        <dbReference type="Proteomes" id="UP000030680"/>
    </source>
</evidence>
<evidence type="ECO:0000259" key="9">
    <source>
        <dbReference type="Pfam" id="PF01207"/>
    </source>
</evidence>
<name>M2X4R6_GALSU</name>
<feature type="active site" description="Proton donor" evidence="7">
    <location>
        <position position="114"/>
    </location>
</feature>
<organism evidence="10 11">
    <name type="scientific">Galdieria sulphuraria</name>
    <name type="common">Red alga</name>
    <dbReference type="NCBI Taxonomy" id="130081"/>
    <lineage>
        <taxon>Eukaryota</taxon>
        <taxon>Rhodophyta</taxon>
        <taxon>Bangiophyceae</taxon>
        <taxon>Galdieriales</taxon>
        <taxon>Galdieriaceae</taxon>
        <taxon>Galdieria</taxon>
    </lineage>
</organism>
<dbReference type="RefSeq" id="XP_005707960.1">
    <property type="nucleotide sequence ID" value="XM_005707903.1"/>
</dbReference>
<dbReference type="InterPro" id="IPR035587">
    <property type="entry name" value="DUS-like_FMN-bd"/>
</dbReference>
<evidence type="ECO:0000256" key="2">
    <source>
        <dbReference type="ARBA" id="ARBA00022630"/>
    </source>
</evidence>
<dbReference type="EC" id="1.3.1.-" evidence="6"/>
<dbReference type="GO" id="GO:0017150">
    <property type="term" value="F:tRNA dihydrouridine synthase activity"/>
    <property type="evidence" value="ECO:0007669"/>
    <property type="project" value="InterPro"/>
</dbReference>
<dbReference type="GO" id="GO:0050660">
    <property type="term" value="F:flavin adenine dinucleotide binding"/>
    <property type="evidence" value="ECO:0007669"/>
    <property type="project" value="InterPro"/>
</dbReference>
<keyword evidence="8" id="KW-0547">Nucleotide-binding</keyword>
<dbReference type="InterPro" id="IPR052582">
    <property type="entry name" value="tRNA-DUS-like"/>
</dbReference>
<comment type="cofactor">
    <cofactor evidence="1 6 8">
        <name>FMN</name>
        <dbReference type="ChEBI" id="CHEBI:58210"/>
    </cofactor>
</comment>
<feature type="binding site" evidence="8">
    <location>
        <position position="155"/>
    </location>
    <ligand>
        <name>FMN</name>
        <dbReference type="ChEBI" id="CHEBI:58210"/>
    </ligand>
</feature>
<feature type="binding site" evidence="8">
    <location>
        <position position="85"/>
    </location>
    <ligand>
        <name>FMN</name>
        <dbReference type="ChEBI" id="CHEBI:58210"/>
    </ligand>
</feature>
<keyword evidence="3 6" id="KW-0288">FMN</keyword>
<evidence type="ECO:0000256" key="1">
    <source>
        <dbReference type="ARBA" id="ARBA00001917"/>
    </source>
</evidence>
<evidence type="ECO:0000256" key="7">
    <source>
        <dbReference type="PIRSR" id="PIRSR006621-1"/>
    </source>
</evidence>
<evidence type="ECO:0000256" key="6">
    <source>
        <dbReference type="PIRNR" id="PIRNR006621"/>
    </source>
</evidence>